<evidence type="ECO:0000256" key="1">
    <source>
        <dbReference type="SAM" id="MobiDB-lite"/>
    </source>
</evidence>
<protein>
    <submittedName>
        <fullName evidence="2">Uncharacterized protein</fullName>
    </submittedName>
</protein>
<sequence length="92" mass="10735">MARCREDQAAIRSKKMRKWKTEMGTAKKVNIGEEINQPAKHIVEVATDTQVHEKFRRHVTSPLKRSATSSRKHQQARPVPIRRQHPTTQTRK</sequence>
<gene>
    <name evidence="2" type="ORF">HID58_085155</name>
</gene>
<proteinExistence type="predicted"/>
<evidence type="ECO:0000313" key="2">
    <source>
        <dbReference type="EMBL" id="KAH0856894.1"/>
    </source>
</evidence>
<keyword evidence="3" id="KW-1185">Reference proteome</keyword>
<feature type="compositionally biased region" description="Basic residues" evidence="1">
    <location>
        <begin position="70"/>
        <end position="92"/>
    </location>
</feature>
<dbReference type="Proteomes" id="UP000824890">
    <property type="component" value="Unassembled WGS sequence"/>
</dbReference>
<feature type="region of interest" description="Disordered" evidence="1">
    <location>
        <begin position="57"/>
        <end position="92"/>
    </location>
</feature>
<reference evidence="2 3" key="1">
    <citation type="submission" date="2021-05" db="EMBL/GenBank/DDBJ databases">
        <title>Genome Assembly of Synthetic Allotetraploid Brassica napus Reveals Homoeologous Exchanges between Subgenomes.</title>
        <authorList>
            <person name="Davis J.T."/>
        </authorList>
    </citation>
    <scope>NUCLEOTIDE SEQUENCE [LARGE SCALE GENOMIC DNA]</scope>
    <source>
        <strain evidence="3">cv. Da-Ae</strain>
        <tissue evidence="2">Seedling</tissue>
    </source>
</reference>
<feature type="region of interest" description="Disordered" evidence="1">
    <location>
        <begin position="1"/>
        <end position="23"/>
    </location>
</feature>
<organism evidence="2 3">
    <name type="scientific">Brassica napus</name>
    <name type="common">Rape</name>
    <dbReference type="NCBI Taxonomy" id="3708"/>
    <lineage>
        <taxon>Eukaryota</taxon>
        <taxon>Viridiplantae</taxon>
        <taxon>Streptophyta</taxon>
        <taxon>Embryophyta</taxon>
        <taxon>Tracheophyta</taxon>
        <taxon>Spermatophyta</taxon>
        <taxon>Magnoliopsida</taxon>
        <taxon>eudicotyledons</taxon>
        <taxon>Gunneridae</taxon>
        <taxon>Pentapetalae</taxon>
        <taxon>rosids</taxon>
        <taxon>malvids</taxon>
        <taxon>Brassicales</taxon>
        <taxon>Brassicaceae</taxon>
        <taxon>Brassiceae</taxon>
        <taxon>Brassica</taxon>
    </lineage>
</organism>
<evidence type="ECO:0000313" key="3">
    <source>
        <dbReference type="Proteomes" id="UP000824890"/>
    </source>
</evidence>
<dbReference type="EMBL" id="JAGKQM010000019">
    <property type="protein sequence ID" value="KAH0856894.1"/>
    <property type="molecule type" value="Genomic_DNA"/>
</dbReference>
<comment type="caution">
    <text evidence="2">The sequence shown here is derived from an EMBL/GenBank/DDBJ whole genome shotgun (WGS) entry which is preliminary data.</text>
</comment>
<name>A0ABQ7XLT7_BRANA</name>
<accession>A0ABQ7XLT7</accession>